<keyword evidence="4" id="KW-0418">Kinase</keyword>
<keyword evidence="6 7" id="KW-0067">ATP-binding</keyword>
<proteinExistence type="predicted"/>
<evidence type="ECO:0000313" key="10">
    <source>
        <dbReference type="EMBL" id="EFN57027.1"/>
    </source>
</evidence>
<dbReference type="InParanoid" id="E1ZAA8"/>
<evidence type="ECO:0000259" key="8">
    <source>
        <dbReference type="PROSITE" id="PS50011"/>
    </source>
</evidence>
<dbReference type="GO" id="GO:0005524">
    <property type="term" value="F:ATP binding"/>
    <property type="evidence" value="ECO:0007669"/>
    <property type="project" value="UniProtKB-UniRule"/>
</dbReference>
<dbReference type="Proteomes" id="UP000008141">
    <property type="component" value="Unassembled WGS sequence"/>
</dbReference>
<dbReference type="PANTHER" id="PTHR24349">
    <property type="entry name" value="SERINE/THREONINE-PROTEIN KINASE"/>
    <property type="match status" value="1"/>
</dbReference>
<dbReference type="OrthoDB" id="40902at2759"/>
<evidence type="ECO:0000256" key="2">
    <source>
        <dbReference type="ARBA" id="ARBA00022679"/>
    </source>
</evidence>
<keyword evidence="2" id="KW-0808">Transferase</keyword>
<name>E1ZAA8_CHLVA</name>
<evidence type="ECO:0000313" key="11">
    <source>
        <dbReference type="Proteomes" id="UP000008141"/>
    </source>
</evidence>
<gene>
    <name evidence="10" type="ORF">CHLNCDRAFT_143714</name>
</gene>
<protein>
    <submittedName>
        <fullName evidence="10">Uncharacterized protein</fullName>
    </submittedName>
</protein>
<dbReference type="InterPro" id="IPR017441">
    <property type="entry name" value="Protein_kinase_ATP_BS"/>
</dbReference>
<feature type="binding site" evidence="7">
    <location>
        <position position="167"/>
    </location>
    <ligand>
        <name>ATP</name>
        <dbReference type="ChEBI" id="CHEBI:30616"/>
    </ligand>
</feature>
<dbReference type="PROSITE" id="PS50222">
    <property type="entry name" value="EF_HAND_2"/>
    <property type="match status" value="2"/>
</dbReference>
<dbReference type="Gene3D" id="1.10.238.10">
    <property type="entry name" value="EF-hand"/>
    <property type="match status" value="1"/>
</dbReference>
<keyword evidence="1" id="KW-0723">Serine/threonine-protein kinase</keyword>
<dbReference type="CDD" id="cd00051">
    <property type="entry name" value="EFh"/>
    <property type="match status" value="1"/>
</dbReference>
<dbReference type="PROSITE" id="PS50011">
    <property type="entry name" value="PROTEIN_KINASE_DOM"/>
    <property type="match status" value="1"/>
</dbReference>
<reference evidence="10 11" key="1">
    <citation type="journal article" date="2010" name="Plant Cell">
        <title>The Chlorella variabilis NC64A genome reveals adaptation to photosymbiosis, coevolution with viruses, and cryptic sex.</title>
        <authorList>
            <person name="Blanc G."/>
            <person name="Duncan G."/>
            <person name="Agarkova I."/>
            <person name="Borodovsky M."/>
            <person name="Gurnon J."/>
            <person name="Kuo A."/>
            <person name="Lindquist E."/>
            <person name="Lucas S."/>
            <person name="Pangilinan J."/>
            <person name="Polle J."/>
            <person name="Salamov A."/>
            <person name="Terry A."/>
            <person name="Yamada T."/>
            <person name="Dunigan D.D."/>
            <person name="Grigoriev I.V."/>
            <person name="Claverie J.M."/>
            <person name="Van Etten J.L."/>
        </authorList>
    </citation>
    <scope>NUCLEOTIDE SEQUENCE [LARGE SCALE GENOMIC DNA]</scope>
    <source>
        <strain evidence="10 11">NC64A</strain>
    </source>
</reference>
<dbReference type="eggNOG" id="KOG0032">
    <property type="taxonomic scope" value="Eukaryota"/>
</dbReference>
<dbReference type="SMART" id="SM00054">
    <property type="entry name" value="EFh"/>
    <property type="match status" value="2"/>
</dbReference>
<keyword evidence="11" id="KW-1185">Reference proteome</keyword>
<dbReference type="SUPFAM" id="SSF47473">
    <property type="entry name" value="EF-hand"/>
    <property type="match status" value="1"/>
</dbReference>
<dbReference type="Pfam" id="PF00069">
    <property type="entry name" value="Pkinase"/>
    <property type="match status" value="1"/>
</dbReference>
<feature type="domain" description="EF-hand" evidence="9">
    <location>
        <begin position="529"/>
        <end position="564"/>
    </location>
</feature>
<dbReference type="InterPro" id="IPR018247">
    <property type="entry name" value="EF_Hand_1_Ca_BS"/>
</dbReference>
<organism evidence="11">
    <name type="scientific">Chlorella variabilis</name>
    <name type="common">Green alga</name>
    <dbReference type="NCBI Taxonomy" id="554065"/>
    <lineage>
        <taxon>Eukaryota</taxon>
        <taxon>Viridiplantae</taxon>
        <taxon>Chlorophyta</taxon>
        <taxon>core chlorophytes</taxon>
        <taxon>Trebouxiophyceae</taxon>
        <taxon>Chlorellales</taxon>
        <taxon>Chlorellaceae</taxon>
        <taxon>Chlorella clade</taxon>
        <taxon>Chlorella</taxon>
    </lineage>
</organism>
<dbReference type="GO" id="GO:0005509">
    <property type="term" value="F:calcium ion binding"/>
    <property type="evidence" value="ECO:0007669"/>
    <property type="project" value="InterPro"/>
</dbReference>
<dbReference type="SMART" id="SM00220">
    <property type="entry name" value="S_TKc"/>
    <property type="match status" value="1"/>
</dbReference>
<dbReference type="InterPro" id="IPR011992">
    <property type="entry name" value="EF-hand-dom_pair"/>
</dbReference>
<dbReference type="PROSITE" id="PS00018">
    <property type="entry name" value="EF_HAND_1"/>
    <property type="match status" value="2"/>
</dbReference>
<dbReference type="EMBL" id="GL433840">
    <property type="protein sequence ID" value="EFN57027.1"/>
    <property type="molecule type" value="Genomic_DNA"/>
</dbReference>
<accession>E1ZAA8</accession>
<dbReference type="InterPro" id="IPR011009">
    <property type="entry name" value="Kinase-like_dom_sf"/>
</dbReference>
<dbReference type="InterPro" id="IPR050205">
    <property type="entry name" value="CDPK_Ser/Thr_kinases"/>
</dbReference>
<dbReference type="AlphaFoldDB" id="E1ZAA8"/>
<dbReference type="InterPro" id="IPR000719">
    <property type="entry name" value="Prot_kinase_dom"/>
</dbReference>
<sequence length="634" mass="68866">MGTLGAPTCGTLAAARQQPGCSTSGRQAAVAATPLVPSERRLARRLMAAPTPHRQQQPHAAQPARRVLRVRLARPPGLDLLCQALPAGQQQGATPPVHADYAAKAGDSAVLQRPLKAELLPEEIQNVFGYPRNLKDKYLLGSVLGAGSFGVVRECTDRRSGRRFAVKSINKVPKNARATPRYLLKIQTEVDAMQQLGGSLDAVFLQCHAKGLIYRDIKPDNFLLVTKVKLESAQESAASLCGSGSYSAASDGDGSEPELPASGGVAAGGGCFSSNILPASSLHVWKYITRKASPRNPLLRFGEALGLGSPGQQDMDSPVKATDFGLSIRHRPEDPPLKSRSGTPAYMAPEVIQQSYDERADVWSAGIMMYQLLTGKFPFWDNVRDCTLQQVWKSILTDKINWNAPALREVSTPARDLLKQMLDRNPARRVRAGEALRHPWLQDAESTSTLPLRSSVVQRLQRFATYGHLKQLVLRIIADDMANHPTTQKESQELIEGLTALFGELDVNASGSVSMDELVSGLDRLGYDIRVDEMEHLMQRVDVNHDGEIQLTEFVAGLVDWKALQNDTQWGCWVQSMSMDVGVEGVGPVALGSMDHSGEGPPHSVDLASAVAATMEQRRRNGKLGQVQARAPPQ</sequence>
<dbReference type="GeneID" id="17356699"/>
<dbReference type="KEGG" id="cvr:CHLNCDRAFT_143714"/>
<dbReference type="GO" id="GO:0004674">
    <property type="term" value="F:protein serine/threonine kinase activity"/>
    <property type="evidence" value="ECO:0007669"/>
    <property type="project" value="UniProtKB-KW"/>
</dbReference>
<dbReference type="InterPro" id="IPR008271">
    <property type="entry name" value="Ser/Thr_kinase_AS"/>
</dbReference>
<evidence type="ECO:0000256" key="3">
    <source>
        <dbReference type="ARBA" id="ARBA00022741"/>
    </source>
</evidence>
<dbReference type="SUPFAM" id="SSF56112">
    <property type="entry name" value="Protein kinase-like (PK-like)"/>
    <property type="match status" value="1"/>
</dbReference>
<dbReference type="Gene3D" id="1.10.510.10">
    <property type="entry name" value="Transferase(Phosphotransferase) domain 1"/>
    <property type="match status" value="1"/>
</dbReference>
<evidence type="ECO:0000256" key="4">
    <source>
        <dbReference type="ARBA" id="ARBA00022777"/>
    </source>
</evidence>
<feature type="domain" description="Protein kinase" evidence="8">
    <location>
        <begin position="138"/>
        <end position="441"/>
    </location>
</feature>
<dbReference type="PROSITE" id="PS00108">
    <property type="entry name" value="PROTEIN_KINASE_ST"/>
    <property type="match status" value="1"/>
</dbReference>
<feature type="domain" description="EF-hand" evidence="9">
    <location>
        <begin position="493"/>
        <end position="528"/>
    </location>
</feature>
<dbReference type="InterPro" id="IPR002048">
    <property type="entry name" value="EF_hand_dom"/>
</dbReference>
<evidence type="ECO:0000256" key="5">
    <source>
        <dbReference type="ARBA" id="ARBA00022837"/>
    </source>
</evidence>
<dbReference type="PROSITE" id="PS00107">
    <property type="entry name" value="PROTEIN_KINASE_ATP"/>
    <property type="match status" value="1"/>
</dbReference>
<evidence type="ECO:0000256" key="6">
    <source>
        <dbReference type="ARBA" id="ARBA00022840"/>
    </source>
</evidence>
<keyword evidence="5" id="KW-0106">Calcium</keyword>
<dbReference type="Gene3D" id="3.30.200.20">
    <property type="entry name" value="Phosphorylase Kinase, domain 1"/>
    <property type="match status" value="1"/>
</dbReference>
<keyword evidence="3 7" id="KW-0547">Nucleotide-binding</keyword>
<dbReference type="RefSeq" id="XP_005849129.1">
    <property type="nucleotide sequence ID" value="XM_005849067.1"/>
</dbReference>
<evidence type="ECO:0000256" key="7">
    <source>
        <dbReference type="PROSITE-ProRule" id="PRU10141"/>
    </source>
</evidence>
<evidence type="ECO:0000256" key="1">
    <source>
        <dbReference type="ARBA" id="ARBA00022527"/>
    </source>
</evidence>
<evidence type="ECO:0000259" key="9">
    <source>
        <dbReference type="PROSITE" id="PS50222"/>
    </source>
</evidence>
<dbReference type="Pfam" id="PF13499">
    <property type="entry name" value="EF-hand_7"/>
    <property type="match status" value="1"/>
</dbReference>